<dbReference type="EMBL" id="NNAY01003893">
    <property type="protein sequence ID" value="OXU18704.1"/>
    <property type="molecule type" value="Genomic_DNA"/>
</dbReference>
<keyword evidence="2" id="KW-1185">Reference proteome</keyword>
<accession>A0A232EK13</accession>
<name>A0A232EK13_9HYME</name>
<proteinExistence type="predicted"/>
<evidence type="ECO:0000313" key="2">
    <source>
        <dbReference type="Proteomes" id="UP000215335"/>
    </source>
</evidence>
<reference evidence="1 2" key="1">
    <citation type="journal article" date="2017" name="Curr. Biol.">
        <title>The Evolution of Venom by Co-option of Single-Copy Genes.</title>
        <authorList>
            <person name="Martinson E.O."/>
            <person name="Mrinalini"/>
            <person name="Kelkar Y.D."/>
            <person name="Chang C.H."/>
            <person name="Werren J.H."/>
        </authorList>
    </citation>
    <scope>NUCLEOTIDE SEQUENCE [LARGE SCALE GENOMIC DNA]</scope>
    <source>
        <strain evidence="1 2">Alberta</strain>
        <tissue evidence="1">Whole body</tissue>
    </source>
</reference>
<dbReference type="Proteomes" id="UP000215335">
    <property type="component" value="Unassembled WGS sequence"/>
</dbReference>
<organism evidence="1 2">
    <name type="scientific">Trichomalopsis sarcophagae</name>
    <dbReference type="NCBI Taxonomy" id="543379"/>
    <lineage>
        <taxon>Eukaryota</taxon>
        <taxon>Metazoa</taxon>
        <taxon>Ecdysozoa</taxon>
        <taxon>Arthropoda</taxon>
        <taxon>Hexapoda</taxon>
        <taxon>Insecta</taxon>
        <taxon>Pterygota</taxon>
        <taxon>Neoptera</taxon>
        <taxon>Endopterygota</taxon>
        <taxon>Hymenoptera</taxon>
        <taxon>Apocrita</taxon>
        <taxon>Proctotrupomorpha</taxon>
        <taxon>Chalcidoidea</taxon>
        <taxon>Pteromalidae</taxon>
        <taxon>Pteromalinae</taxon>
        <taxon>Trichomalopsis</taxon>
    </lineage>
</organism>
<protein>
    <submittedName>
        <fullName evidence="1">Uncharacterized protein</fullName>
    </submittedName>
</protein>
<evidence type="ECO:0000313" key="1">
    <source>
        <dbReference type="EMBL" id="OXU18704.1"/>
    </source>
</evidence>
<dbReference type="AlphaFoldDB" id="A0A232EK13"/>
<gene>
    <name evidence="1" type="ORF">TSAR_014477</name>
</gene>
<sequence>MSAGSQGCLVARLAKRKTVAHAGQQGICLVTLRRINCLVDIFSLREYLEYALFGVQLCPTRWTNVYNLENQPMISMNSKIVTNLSITLYPDVQYSSNRLSSDNSHRIQSQEPKTKHQRFKLMKELTGSLANLGSMVTKERFRQRADLITTIIDAWSQDKDIELDQLIVTSLSNLSIYEKNTLDEDEVIDLSSITMPTPLEIRGTPKNVFKNILAKVIVAGTTVLTNASQVQKMSCIEILRS</sequence>
<comment type="caution">
    <text evidence="1">The sequence shown here is derived from an EMBL/GenBank/DDBJ whole genome shotgun (WGS) entry which is preliminary data.</text>
</comment>